<dbReference type="PANTHER" id="PTHR45947">
    <property type="entry name" value="SULFOQUINOVOSYL TRANSFERASE SQD2"/>
    <property type="match status" value="1"/>
</dbReference>
<dbReference type="EMBL" id="QGKM01000025">
    <property type="protein sequence ID" value="PWQ97434.1"/>
    <property type="molecule type" value="Genomic_DNA"/>
</dbReference>
<dbReference type="InterPro" id="IPR050194">
    <property type="entry name" value="Glycosyltransferase_grp1"/>
</dbReference>
<dbReference type="Proteomes" id="UP000245539">
    <property type="component" value="Unassembled WGS sequence"/>
</dbReference>
<comment type="caution">
    <text evidence="2">The sequence shown here is derived from an EMBL/GenBank/DDBJ whole genome shotgun (WGS) entry which is preliminary data.</text>
</comment>
<name>A0A317CFQ9_9GAMM</name>
<feature type="domain" description="Glycosyltransferase subfamily 4-like N-terminal" evidence="1">
    <location>
        <begin position="26"/>
        <end position="193"/>
    </location>
</feature>
<dbReference type="Pfam" id="PF13439">
    <property type="entry name" value="Glyco_transf_4"/>
    <property type="match status" value="1"/>
</dbReference>
<dbReference type="AlphaFoldDB" id="A0A317CFQ9"/>
<protein>
    <submittedName>
        <fullName evidence="2">Glycoside hydrolase</fullName>
    </submittedName>
</protein>
<accession>A0A317CFQ9</accession>
<evidence type="ECO:0000313" key="3">
    <source>
        <dbReference type="Proteomes" id="UP000245539"/>
    </source>
</evidence>
<dbReference type="InterPro" id="IPR028098">
    <property type="entry name" value="Glyco_trans_4-like_N"/>
</dbReference>
<keyword evidence="3" id="KW-1185">Reference proteome</keyword>
<organism evidence="2 3">
    <name type="scientific">Leucothrix pacifica</name>
    <dbReference type="NCBI Taxonomy" id="1247513"/>
    <lineage>
        <taxon>Bacteria</taxon>
        <taxon>Pseudomonadati</taxon>
        <taxon>Pseudomonadota</taxon>
        <taxon>Gammaproteobacteria</taxon>
        <taxon>Thiotrichales</taxon>
        <taxon>Thiotrichaceae</taxon>
        <taxon>Leucothrix</taxon>
    </lineage>
</organism>
<dbReference type="Gene3D" id="3.40.50.2000">
    <property type="entry name" value="Glycogen Phosphorylase B"/>
    <property type="match status" value="2"/>
</dbReference>
<evidence type="ECO:0000313" key="2">
    <source>
        <dbReference type="EMBL" id="PWQ97434.1"/>
    </source>
</evidence>
<evidence type="ECO:0000259" key="1">
    <source>
        <dbReference type="Pfam" id="PF13439"/>
    </source>
</evidence>
<dbReference type="GO" id="GO:0016787">
    <property type="term" value="F:hydrolase activity"/>
    <property type="evidence" value="ECO:0007669"/>
    <property type="project" value="UniProtKB-KW"/>
</dbReference>
<gene>
    <name evidence="2" type="ORF">DKW60_10435</name>
</gene>
<proteinExistence type="predicted"/>
<dbReference type="PANTHER" id="PTHR45947:SF3">
    <property type="entry name" value="SULFOQUINOVOSYL TRANSFERASE SQD2"/>
    <property type="match status" value="1"/>
</dbReference>
<dbReference type="Pfam" id="PF13692">
    <property type="entry name" value="Glyco_trans_1_4"/>
    <property type="match status" value="1"/>
</dbReference>
<keyword evidence="2" id="KW-0378">Hydrolase</keyword>
<dbReference type="CDD" id="cd03814">
    <property type="entry name" value="GT4-like"/>
    <property type="match status" value="1"/>
</dbReference>
<sequence>MSAMSQANYSNQIRLAVVTETWPPEVNGVANTIQHLVNGLLRLGRYYIELVRPKQSASDQPLLQEDFEEYLTNAITLPFYKEVKAGSPHFFGLRKRWKQQRPDIIQIVTEGPLGYSAMRAAKSLGIPVFSDFHTNFDQYSQHYHLTYGWRLVNRYLRHLHNSTLCTLVPTTELAQQLQRSGYKNLEILERGINAGLFHPHKRSQQLRHSLGIMDGQLMVTLVSRMAHEKNLDLAFAAYREIQQQVPNARFVLIGDGPDRARLQAQHPDCLFVGMQTGEALAQHYASGDLFLYPSTSETFGNVIIEAMASGLPVVTYDYAAAHKYIQSGKNGITVELHNEGAFIDAAVSLATQSQQRHAMGIKARATTQQLSWDNVVLHLDHITQQLLAKVHHEETAPA</sequence>
<dbReference type="SUPFAM" id="SSF53756">
    <property type="entry name" value="UDP-Glycosyltransferase/glycogen phosphorylase"/>
    <property type="match status" value="1"/>
</dbReference>
<reference evidence="2 3" key="1">
    <citation type="submission" date="2018-05" db="EMBL/GenBank/DDBJ databases">
        <title>Leucothrix arctica sp. nov., isolated from Arctic seawater.</title>
        <authorList>
            <person name="Choi A."/>
            <person name="Baek K."/>
        </authorList>
    </citation>
    <scope>NUCLEOTIDE SEQUENCE [LARGE SCALE GENOMIC DNA]</scope>
    <source>
        <strain evidence="2 3">JCM 18388</strain>
    </source>
</reference>
<dbReference type="OrthoDB" id="9802525at2"/>
<dbReference type="GO" id="GO:0016757">
    <property type="term" value="F:glycosyltransferase activity"/>
    <property type="evidence" value="ECO:0007669"/>
    <property type="project" value="TreeGrafter"/>
</dbReference>